<dbReference type="EMBL" id="JASNRB020000018">
    <property type="protein sequence ID" value="MFJ1471055.1"/>
    <property type="molecule type" value="Genomic_DNA"/>
</dbReference>
<evidence type="ECO:0000313" key="1">
    <source>
        <dbReference type="EMBL" id="MFJ1471055.1"/>
    </source>
</evidence>
<gene>
    <name evidence="1" type="ORF">QPK29_025325</name>
</gene>
<reference evidence="1" key="1">
    <citation type="submission" date="2024-11" db="EMBL/GenBank/DDBJ databases">
        <title>Description of Massilia orientalis sp. nov., isolated from rhizosphere soil of Ageratina adenophora.</title>
        <authorList>
            <person name="Wang Y."/>
        </authorList>
    </citation>
    <scope>NUCLEOTIDE SEQUENCE</scope>
    <source>
        <strain evidence="1">YIM B02787</strain>
    </source>
</reference>
<accession>A0ACC7MG55</accession>
<dbReference type="Proteomes" id="UP001168096">
    <property type="component" value="Unassembled WGS sequence"/>
</dbReference>
<name>A0ACC7MG55_9BURK</name>
<evidence type="ECO:0000313" key="2">
    <source>
        <dbReference type="Proteomes" id="UP001168096"/>
    </source>
</evidence>
<organism evidence="1 2">
    <name type="scientific">Massilia orientalis</name>
    <dbReference type="NCBI Taxonomy" id="3050128"/>
    <lineage>
        <taxon>Bacteria</taxon>
        <taxon>Pseudomonadati</taxon>
        <taxon>Pseudomonadota</taxon>
        <taxon>Betaproteobacteria</taxon>
        <taxon>Burkholderiales</taxon>
        <taxon>Oxalobacteraceae</taxon>
        <taxon>Telluria group</taxon>
        <taxon>Massilia</taxon>
    </lineage>
</organism>
<proteinExistence type="predicted"/>
<protein>
    <submittedName>
        <fullName evidence="1">Helix-turn-helix domain-containing protein</fullName>
    </submittedName>
</protein>
<comment type="caution">
    <text evidence="1">The sequence shown here is derived from an EMBL/GenBank/DDBJ whole genome shotgun (WGS) entry which is preliminary data.</text>
</comment>
<keyword evidence="2" id="KW-1185">Reference proteome</keyword>
<sequence length="389" mass="44605">MALDPEAGSEDGERLALLSLLIEDYEKRAFQFEPLDPIEIIEFRMSEQGLRQKDLVPMLGSRSRVSEVLSGKRPLTVQMIRALSGGLGIPADALVGRDVEAAASDAERNVDDIDWKRFPYREMERRGWFSAARIYGETAEEMLRSFLGNIVPERQAPVMFRRRFRGDNLDEKAYYSTLAWSARVLMRAKDLEAEVPKFDPAKISAETLRDLARLSWFENGPRLAIEFLAKLGIIVVVEPRLPNALIDGAAMLSEQGKPVIGMTLRIDRTDYFWFTLLHEVAHVWKHLNSSDESFIDRIERIASVEKVEQKENEANRVARDAFIRRAVWERSSARLAPTRQNIQELADKLHIHPSIVAGRIQFESGHYELFREFMEQGTVRQYFSECSFA</sequence>